<evidence type="ECO:0000313" key="1">
    <source>
        <dbReference type="EMBL" id="PVX29352.1"/>
    </source>
</evidence>
<dbReference type="PANTHER" id="PTHR40036">
    <property type="entry name" value="MACROCIN O-METHYLTRANSFERASE"/>
    <property type="match status" value="1"/>
</dbReference>
<dbReference type="PANTHER" id="PTHR40036:SF1">
    <property type="entry name" value="MACROCIN O-METHYLTRANSFERASE"/>
    <property type="match status" value="1"/>
</dbReference>
<protein>
    <submittedName>
        <fullName evidence="1">Crotonobetainyl-CoA--carnitine CoA-transferase</fullName>
    </submittedName>
</protein>
<organism evidence="1 2">
    <name type="scientific">Sphingomonas pokkalii</name>
    <dbReference type="NCBI Taxonomy" id="2175090"/>
    <lineage>
        <taxon>Bacteria</taxon>
        <taxon>Pseudomonadati</taxon>
        <taxon>Pseudomonadota</taxon>
        <taxon>Alphaproteobacteria</taxon>
        <taxon>Sphingomonadales</taxon>
        <taxon>Sphingomonadaceae</taxon>
        <taxon>Sphingomonas</taxon>
    </lineage>
</organism>
<proteinExistence type="predicted"/>
<dbReference type="InterPro" id="IPR008884">
    <property type="entry name" value="TylF_MeTrfase"/>
</dbReference>
<dbReference type="GO" id="GO:0016740">
    <property type="term" value="F:transferase activity"/>
    <property type="evidence" value="ECO:0007669"/>
    <property type="project" value="UniProtKB-KW"/>
</dbReference>
<dbReference type="Gene3D" id="3.40.50.150">
    <property type="entry name" value="Vaccinia Virus protein VP39"/>
    <property type="match status" value="1"/>
</dbReference>
<dbReference type="InterPro" id="IPR029063">
    <property type="entry name" value="SAM-dependent_MTases_sf"/>
</dbReference>
<dbReference type="Proteomes" id="UP000245890">
    <property type="component" value="Unassembled WGS sequence"/>
</dbReference>
<sequence length="255" mass="28535">MDRSEDNLLGFTRALSVSEQAARSELLHLFETTPIPKGERLDNLGIHMDHLALGRALFMDHLYRQILGMPGVVMEFGCRWGQNLSFFLNLRTLYEPTHYSRRIIGFDTFTGFVDVAVEDGDSIYARPGNVRTTAGYDAYLERVLAARESMAPLSHKRKFEIVTGDVRETLPQYLAAHPETIVALAYLDMDLFSPTRDALLALKPRLARGSVVVLDEINDAGFPGETTALREVFGLNGLALRRVPFLNGPGYFVVE</sequence>
<accession>A0A2U0SD95</accession>
<dbReference type="OrthoDB" id="9811332at2"/>
<dbReference type="SUPFAM" id="SSF53335">
    <property type="entry name" value="S-adenosyl-L-methionine-dependent methyltransferases"/>
    <property type="match status" value="1"/>
</dbReference>
<reference evidence="1 2" key="1">
    <citation type="submission" date="2018-05" db="EMBL/GenBank/DDBJ databases">
        <title>Description of Sphingomonas pokkalii sp nov, isolated from the rhizosphere of saline tolerant pokkali rice and its draft genome analysis.</title>
        <authorList>
            <person name="Menon R."/>
            <person name="Kumari S."/>
            <person name="Rameshkumar N."/>
        </authorList>
    </citation>
    <scope>NUCLEOTIDE SEQUENCE [LARGE SCALE GENOMIC DNA]</scope>
    <source>
        <strain evidence="1 2">L3B27</strain>
    </source>
</reference>
<gene>
    <name evidence="1" type="ORF">DD559_08500</name>
</gene>
<name>A0A2U0SD95_9SPHN</name>
<dbReference type="RefSeq" id="WP_116468791.1">
    <property type="nucleotide sequence ID" value="NZ_QENQ01000001.1"/>
</dbReference>
<evidence type="ECO:0000313" key="2">
    <source>
        <dbReference type="Proteomes" id="UP000245890"/>
    </source>
</evidence>
<dbReference type="EMBL" id="QENQ01000001">
    <property type="protein sequence ID" value="PVX29352.1"/>
    <property type="molecule type" value="Genomic_DNA"/>
</dbReference>
<keyword evidence="1" id="KW-0808">Transferase</keyword>
<keyword evidence="2" id="KW-1185">Reference proteome</keyword>
<dbReference type="AlphaFoldDB" id="A0A2U0SD95"/>
<comment type="caution">
    <text evidence="1">The sequence shown here is derived from an EMBL/GenBank/DDBJ whole genome shotgun (WGS) entry which is preliminary data.</text>
</comment>
<dbReference type="Pfam" id="PF05711">
    <property type="entry name" value="TylF"/>
    <property type="match status" value="1"/>
</dbReference>